<proteinExistence type="predicted"/>
<organism evidence="4 5">
    <name type="scientific">Psychroflexus sediminis</name>
    <dbReference type="NCBI Taxonomy" id="470826"/>
    <lineage>
        <taxon>Bacteria</taxon>
        <taxon>Pseudomonadati</taxon>
        <taxon>Bacteroidota</taxon>
        <taxon>Flavobacteriia</taxon>
        <taxon>Flavobacteriales</taxon>
        <taxon>Flavobacteriaceae</taxon>
        <taxon>Psychroflexus</taxon>
    </lineage>
</organism>
<gene>
    <name evidence="4" type="ORF">SAMN04488027_101100</name>
</gene>
<keyword evidence="5" id="KW-1185">Reference proteome</keyword>
<dbReference type="Pfam" id="PF12951">
    <property type="entry name" value="PATR"/>
    <property type="match status" value="2"/>
</dbReference>
<feature type="domain" description="Secretion system C-terminal sorting" evidence="3">
    <location>
        <begin position="802"/>
        <end position="868"/>
    </location>
</feature>
<dbReference type="InterPro" id="IPR013425">
    <property type="entry name" value="Autotrns_rpt"/>
</dbReference>
<reference evidence="4 5" key="1">
    <citation type="submission" date="2016-10" db="EMBL/GenBank/DDBJ databases">
        <authorList>
            <person name="de Groot N.N."/>
        </authorList>
    </citation>
    <scope>NUCLEOTIDE SEQUENCE [LARGE SCALE GENOMIC DNA]</scope>
    <source>
        <strain evidence="4 5">DSM 19803</strain>
    </source>
</reference>
<dbReference type="NCBIfam" id="TIGR04183">
    <property type="entry name" value="Por_Secre_tail"/>
    <property type="match status" value="1"/>
</dbReference>
<evidence type="ECO:0000259" key="3">
    <source>
        <dbReference type="Pfam" id="PF18962"/>
    </source>
</evidence>
<evidence type="ECO:0000256" key="2">
    <source>
        <dbReference type="SAM" id="SignalP"/>
    </source>
</evidence>
<dbReference type="InterPro" id="IPR011050">
    <property type="entry name" value="Pectin_lyase_fold/virulence"/>
</dbReference>
<dbReference type="AlphaFoldDB" id="A0A1G7TX44"/>
<dbReference type="Proteomes" id="UP000199296">
    <property type="component" value="Unassembled WGS sequence"/>
</dbReference>
<dbReference type="OrthoDB" id="1522652at2"/>
<dbReference type="NCBIfam" id="TIGR02601">
    <property type="entry name" value="autotrns_rpt"/>
    <property type="match status" value="1"/>
</dbReference>
<evidence type="ECO:0000256" key="1">
    <source>
        <dbReference type="ARBA" id="ARBA00022729"/>
    </source>
</evidence>
<dbReference type="Pfam" id="PF18962">
    <property type="entry name" value="Por_Secre_tail"/>
    <property type="match status" value="1"/>
</dbReference>
<name>A0A1G7TX44_9FLAO</name>
<feature type="chain" id="PRO_5011523427" evidence="2">
    <location>
        <begin position="19"/>
        <end position="870"/>
    </location>
</feature>
<protein>
    <submittedName>
        <fullName evidence="4">Por secretion system C-terminal sorting domain-containing protein</fullName>
    </submittedName>
</protein>
<dbReference type="EMBL" id="FNCW01000001">
    <property type="protein sequence ID" value="SDG39584.1"/>
    <property type="molecule type" value="Genomic_DNA"/>
</dbReference>
<keyword evidence="1 2" id="KW-0732">Signal</keyword>
<dbReference type="SUPFAM" id="SSF51126">
    <property type="entry name" value="Pectin lyase-like"/>
    <property type="match status" value="1"/>
</dbReference>
<accession>A0A1G7TX44</accession>
<dbReference type="STRING" id="470826.SAMN04488027_101100"/>
<dbReference type="RefSeq" id="WP_093364203.1">
    <property type="nucleotide sequence ID" value="NZ_FNCW01000001.1"/>
</dbReference>
<evidence type="ECO:0000313" key="5">
    <source>
        <dbReference type="Proteomes" id="UP000199296"/>
    </source>
</evidence>
<feature type="signal peptide" evidence="2">
    <location>
        <begin position="1"/>
        <end position="18"/>
    </location>
</feature>
<evidence type="ECO:0000313" key="4">
    <source>
        <dbReference type="EMBL" id="SDG39584.1"/>
    </source>
</evidence>
<sequence length="870" mass="93339">MKQFLLFFSLILSVFSYGQQQVFSRAEVNTGNWDDGLLPWFYEFSNEQPNPDNDNTIANLIRIGHNNNTTMTLNGRSFRAKELILQSGASTDRIFEGNTLELRHQSGGPSKIENQSNGSHTFNNSIAIFDGVTELNPVSGNLSFTGNVLTNGNFIDVYGDNGNILNLSGVVSGTGGIALKQNSTIEIGAAMTYTGGTAIEGGTFRLLTGGDLSDDTNVTISNNATFDLNGQNTTVRSVSETSIGNGGFINLGSGTLTIGGGYTNPRFQNSISGSGNLIKSGTGSLSLYGSQDYTGNTTVNEGVLSSGSQMATSSIIINSGGRFNANANNTLQSTTTVEINSGGELRFSADQIIDNLTVSGTLIIDSGVTLTINDVITNNGTIENNGNITFKSTAANTAQYGSSSGTITGTGNITIERYMTNNRAFRLISSATGGQSIANAWQENTHITGTGGSTNGFDETETNNPSLFTFDNSLVDQSNRAGWQEVTSTTSEVISAGTPYRLYIRGDRTIDLNDNNASSATTIRATGAMQRGSFSPTLSSTGGNYSFVGNPYQAVVDFSLVTKTNLTDFIYVWDVNQDPNGGYVTLDLSQDPIAPDPSSSDASEFIAPGQAFFVRNTSAGNGSITFNETHKATGEPQVSVFNTYSNFYINSRLYKIAELQNGKMESDAIGLRFSDDYTTLGSDEDAGKLANPGENYAIFNNGFRSIDKQGLPSNGHEVNLVIANYKESNYSLTFAMENKPESLKVFLNDAYLSTKTELSDASTYDFTVDENISESVDQNRFNLSFEEESLSNQNFNEANLRIYPNPVVNQLNIEVPSSVEVKVVKLYNMLGQEVKSVTSASVGVSDLNSGVYLVEIQTNQGKLTEKVIKQ</sequence>
<dbReference type="InterPro" id="IPR026444">
    <property type="entry name" value="Secre_tail"/>
</dbReference>